<gene>
    <name evidence="1" type="ORF">EVAR_54767_1</name>
</gene>
<organism evidence="1 2">
    <name type="scientific">Eumeta variegata</name>
    <name type="common">Bagworm moth</name>
    <name type="synonym">Eumeta japonica</name>
    <dbReference type="NCBI Taxonomy" id="151549"/>
    <lineage>
        <taxon>Eukaryota</taxon>
        <taxon>Metazoa</taxon>
        <taxon>Ecdysozoa</taxon>
        <taxon>Arthropoda</taxon>
        <taxon>Hexapoda</taxon>
        <taxon>Insecta</taxon>
        <taxon>Pterygota</taxon>
        <taxon>Neoptera</taxon>
        <taxon>Endopterygota</taxon>
        <taxon>Lepidoptera</taxon>
        <taxon>Glossata</taxon>
        <taxon>Ditrysia</taxon>
        <taxon>Tineoidea</taxon>
        <taxon>Psychidae</taxon>
        <taxon>Oiketicinae</taxon>
        <taxon>Eumeta</taxon>
    </lineage>
</organism>
<reference evidence="1 2" key="1">
    <citation type="journal article" date="2019" name="Commun. Biol.">
        <title>The bagworm genome reveals a unique fibroin gene that provides high tensile strength.</title>
        <authorList>
            <person name="Kono N."/>
            <person name="Nakamura H."/>
            <person name="Ohtoshi R."/>
            <person name="Tomita M."/>
            <person name="Numata K."/>
            <person name="Arakawa K."/>
        </authorList>
    </citation>
    <scope>NUCLEOTIDE SEQUENCE [LARGE SCALE GENOMIC DNA]</scope>
</reference>
<keyword evidence="2" id="KW-1185">Reference proteome</keyword>
<name>A0A4C1YD39_EUMVA</name>
<evidence type="ECO:0000313" key="1">
    <source>
        <dbReference type="EMBL" id="GBP73273.1"/>
    </source>
</evidence>
<dbReference type="EMBL" id="BGZK01001168">
    <property type="protein sequence ID" value="GBP73273.1"/>
    <property type="molecule type" value="Genomic_DNA"/>
</dbReference>
<evidence type="ECO:0000313" key="2">
    <source>
        <dbReference type="Proteomes" id="UP000299102"/>
    </source>
</evidence>
<proteinExistence type="predicted"/>
<comment type="caution">
    <text evidence="1">The sequence shown here is derived from an EMBL/GenBank/DDBJ whole genome shotgun (WGS) entry which is preliminary data.</text>
</comment>
<dbReference type="Proteomes" id="UP000299102">
    <property type="component" value="Unassembled WGS sequence"/>
</dbReference>
<sequence>MRFFSLGGFLQCGGVVWTAFSFFQTLLSRASQDDGWLATVSDAPPHRILGGASVAHYTSGHGTAVASADTSDDLWDAAERHRLDVHHDLVVGPGRSS</sequence>
<accession>A0A4C1YD39</accession>
<protein>
    <submittedName>
        <fullName evidence="1">Uncharacterized protein</fullName>
    </submittedName>
</protein>
<dbReference type="AlphaFoldDB" id="A0A4C1YD39"/>